<dbReference type="EMBL" id="JAMBOL010000007">
    <property type="protein sequence ID" value="MCM3714373.1"/>
    <property type="molecule type" value="Genomic_DNA"/>
</dbReference>
<dbReference type="InterPro" id="IPR036291">
    <property type="entry name" value="NAD(P)-bd_dom_sf"/>
</dbReference>
<reference evidence="4" key="1">
    <citation type="submission" date="2022-05" db="EMBL/GenBank/DDBJ databases">
        <title>Comparative Genomics of Spacecraft Associated Microbes.</title>
        <authorList>
            <person name="Tran M.T."/>
            <person name="Wright A."/>
            <person name="Seuylemezian A."/>
            <person name="Eisen J."/>
            <person name="Coil D."/>
        </authorList>
    </citation>
    <scope>NUCLEOTIDE SEQUENCE</scope>
    <source>
        <strain evidence="4">214.1.1</strain>
    </source>
</reference>
<accession>A0A9X2DSE0</accession>
<dbReference type="Gene3D" id="3.40.50.720">
    <property type="entry name" value="NAD(P)-binding Rossmann-like Domain"/>
    <property type="match status" value="1"/>
</dbReference>
<keyword evidence="5" id="KW-1185">Reference proteome</keyword>
<dbReference type="SUPFAM" id="SSF51735">
    <property type="entry name" value="NAD(P)-binding Rossmann-fold domains"/>
    <property type="match status" value="1"/>
</dbReference>
<gene>
    <name evidence="4" type="ORF">M3202_09770</name>
</gene>
<dbReference type="Pfam" id="PF08338">
    <property type="entry name" value="DUF1731"/>
    <property type="match status" value="1"/>
</dbReference>
<evidence type="ECO:0000313" key="5">
    <source>
        <dbReference type="Proteomes" id="UP001139179"/>
    </source>
</evidence>
<proteinExistence type="inferred from homology"/>
<dbReference type="Proteomes" id="UP001139179">
    <property type="component" value="Unassembled WGS sequence"/>
</dbReference>
<dbReference type="NCBIfam" id="TIGR01777">
    <property type="entry name" value="yfcH"/>
    <property type="match status" value="1"/>
</dbReference>
<dbReference type="InterPro" id="IPR010099">
    <property type="entry name" value="SDR39U1"/>
</dbReference>
<comment type="similarity">
    <text evidence="1">Belongs to the NAD(P)-dependent epimerase/dehydratase family. SDR39U1 subfamily.</text>
</comment>
<comment type="caution">
    <text evidence="4">The sequence shown here is derived from an EMBL/GenBank/DDBJ whole genome shotgun (WGS) entry which is preliminary data.</text>
</comment>
<dbReference type="InterPro" id="IPR001509">
    <property type="entry name" value="Epimerase_deHydtase"/>
</dbReference>
<dbReference type="RefSeq" id="WP_251223159.1">
    <property type="nucleotide sequence ID" value="NZ_JAMBOL010000007.1"/>
</dbReference>
<dbReference type="PANTHER" id="PTHR11092">
    <property type="entry name" value="SUGAR NUCLEOTIDE EPIMERASE RELATED"/>
    <property type="match status" value="1"/>
</dbReference>
<dbReference type="CDD" id="cd05242">
    <property type="entry name" value="SDR_a8"/>
    <property type="match status" value="1"/>
</dbReference>
<protein>
    <submittedName>
        <fullName evidence="4">TIGR01777 family oxidoreductase</fullName>
    </submittedName>
</protein>
<dbReference type="InterPro" id="IPR013549">
    <property type="entry name" value="DUF1731"/>
</dbReference>
<organism evidence="4 5">
    <name type="scientific">Halalkalibacter oceani</name>
    <dbReference type="NCBI Taxonomy" id="1653776"/>
    <lineage>
        <taxon>Bacteria</taxon>
        <taxon>Bacillati</taxon>
        <taxon>Bacillota</taxon>
        <taxon>Bacilli</taxon>
        <taxon>Bacillales</taxon>
        <taxon>Bacillaceae</taxon>
        <taxon>Halalkalibacter</taxon>
    </lineage>
</organism>
<dbReference type="Pfam" id="PF01370">
    <property type="entry name" value="Epimerase"/>
    <property type="match status" value="1"/>
</dbReference>
<sequence length="303" mass="33439">MKIAIAGGSGFIGTKLSEHFVKQGHTVYILTRNAGNKPSKSGITFVEWLNETARPEQLLEGIDAFVNLAGESIGAGRWTAKRKQRILQSRIESTRAVIDLFNALDKKPEVLINASAIGYYGHSETAVFKEDSAPVDSDFLSDVVQRWENEAGSARSLGIRVVYCRLGIVLDKEEGALQRMLLPYQLFAGGTLGSGNQWVSWIHIRDVIGMIDFALTNQEVEGPLNLTAPAPLQMKEFGKTIAAVLQRPHWLPAPAFALKALLGEMSTLVLDGQQVLPEKAKRHGYEYHFPHAKQALEDLLKNH</sequence>
<feature type="domain" description="DUF1731" evidence="3">
    <location>
        <begin position="253"/>
        <end position="299"/>
    </location>
</feature>
<dbReference type="PANTHER" id="PTHR11092:SF0">
    <property type="entry name" value="EPIMERASE FAMILY PROTEIN SDR39U1"/>
    <property type="match status" value="1"/>
</dbReference>
<evidence type="ECO:0000256" key="1">
    <source>
        <dbReference type="ARBA" id="ARBA00009353"/>
    </source>
</evidence>
<feature type="domain" description="NAD-dependent epimerase/dehydratase" evidence="2">
    <location>
        <begin position="3"/>
        <end position="219"/>
    </location>
</feature>
<name>A0A9X2DSE0_9BACI</name>
<evidence type="ECO:0000259" key="2">
    <source>
        <dbReference type="Pfam" id="PF01370"/>
    </source>
</evidence>
<dbReference type="AlphaFoldDB" id="A0A9X2DSE0"/>
<evidence type="ECO:0000259" key="3">
    <source>
        <dbReference type="Pfam" id="PF08338"/>
    </source>
</evidence>
<evidence type="ECO:0000313" key="4">
    <source>
        <dbReference type="EMBL" id="MCM3714373.1"/>
    </source>
</evidence>